<dbReference type="OrthoDB" id="2019572at2759"/>
<keyword evidence="23" id="KW-1185">Reference proteome</keyword>
<feature type="compositionally biased region" description="Basic and acidic residues" evidence="20">
    <location>
        <begin position="117"/>
        <end position="136"/>
    </location>
</feature>
<comment type="catalytic activity">
    <reaction evidence="19">
        <text>UDP-alpha-D-xylose + L-seryl-[protein] = 3-O-(beta-D-xylosyl)-L-seryl-[protein] + UDP + H(+)</text>
        <dbReference type="Rhea" id="RHEA:50192"/>
        <dbReference type="Rhea" id="RHEA-COMP:9863"/>
        <dbReference type="Rhea" id="RHEA-COMP:12567"/>
        <dbReference type="ChEBI" id="CHEBI:15378"/>
        <dbReference type="ChEBI" id="CHEBI:29999"/>
        <dbReference type="ChEBI" id="CHEBI:57632"/>
        <dbReference type="ChEBI" id="CHEBI:58223"/>
        <dbReference type="ChEBI" id="CHEBI:132085"/>
        <dbReference type="EC" id="2.4.2.26"/>
    </reaction>
</comment>
<evidence type="ECO:0000256" key="10">
    <source>
        <dbReference type="ARBA" id="ARBA00022723"/>
    </source>
</evidence>
<evidence type="ECO:0000256" key="6">
    <source>
        <dbReference type="ARBA" id="ARBA00011972"/>
    </source>
</evidence>
<comment type="pathway">
    <text evidence="4">Glycan metabolism; heparan sulfate biosynthesis.</text>
</comment>
<evidence type="ECO:0000256" key="2">
    <source>
        <dbReference type="ARBA" id="ARBA00004648"/>
    </source>
</evidence>
<reference evidence="22 23" key="1">
    <citation type="journal article" date="2012" name="Genome Biol.">
        <title>Genome and low-iron response of an oceanic diatom adapted to chronic iron limitation.</title>
        <authorList>
            <person name="Lommer M."/>
            <person name="Specht M."/>
            <person name="Roy A.S."/>
            <person name="Kraemer L."/>
            <person name="Andreson R."/>
            <person name="Gutowska M.A."/>
            <person name="Wolf J."/>
            <person name="Bergner S.V."/>
            <person name="Schilhabel M.B."/>
            <person name="Klostermeier U.C."/>
            <person name="Beiko R.G."/>
            <person name="Rosenstiel P."/>
            <person name="Hippler M."/>
            <person name="Laroche J."/>
        </authorList>
    </citation>
    <scope>NUCLEOTIDE SEQUENCE [LARGE SCALE GENOMIC DNA]</scope>
    <source>
        <strain evidence="22 23">CCMP1005</strain>
    </source>
</reference>
<evidence type="ECO:0000256" key="19">
    <source>
        <dbReference type="ARBA" id="ARBA00047847"/>
    </source>
</evidence>
<dbReference type="PANTHER" id="PTHR46025:SF3">
    <property type="entry name" value="XYLOSYLTRANSFERASE OXT"/>
    <property type="match status" value="1"/>
</dbReference>
<comment type="subcellular location">
    <subcellularLocation>
        <location evidence="2">Endoplasmic reticulum membrane</location>
        <topology evidence="2">Single-pass type II membrane protein</topology>
    </subcellularLocation>
    <subcellularLocation>
        <location evidence="1">Golgi apparatus membrane</location>
        <topology evidence="1">Single-pass type II membrane protein</topology>
    </subcellularLocation>
</comment>
<evidence type="ECO:0000256" key="20">
    <source>
        <dbReference type="SAM" id="MobiDB-lite"/>
    </source>
</evidence>
<evidence type="ECO:0000256" key="17">
    <source>
        <dbReference type="ARBA" id="ARBA00023180"/>
    </source>
</evidence>
<dbReference type="GO" id="GO:0050650">
    <property type="term" value="P:chondroitin sulfate proteoglycan biosynthetic process"/>
    <property type="evidence" value="ECO:0007669"/>
    <property type="project" value="TreeGrafter"/>
</dbReference>
<keyword evidence="12" id="KW-0735">Signal-anchor</keyword>
<evidence type="ECO:0000256" key="11">
    <source>
        <dbReference type="ARBA" id="ARBA00022824"/>
    </source>
</evidence>
<dbReference type="GO" id="GO:0015012">
    <property type="term" value="P:heparan sulfate proteoglycan biosynthetic process"/>
    <property type="evidence" value="ECO:0007669"/>
    <property type="project" value="UniProtKB-UniPathway"/>
</dbReference>
<dbReference type="InterPro" id="IPR043538">
    <property type="entry name" value="XYLT"/>
</dbReference>
<evidence type="ECO:0000256" key="14">
    <source>
        <dbReference type="ARBA" id="ARBA00023034"/>
    </source>
</evidence>
<dbReference type="AlphaFoldDB" id="K0R9F7"/>
<proteinExistence type="inferred from homology"/>
<comment type="caution">
    <text evidence="22">The sequence shown here is derived from an EMBL/GenBank/DDBJ whole genome shotgun (WGS) entry which is preliminary data.</text>
</comment>
<dbReference type="Proteomes" id="UP000266841">
    <property type="component" value="Unassembled WGS sequence"/>
</dbReference>
<keyword evidence="10" id="KW-0479">Metal-binding</keyword>
<dbReference type="InterPro" id="IPR003406">
    <property type="entry name" value="Glyco_trans_14"/>
</dbReference>
<keyword evidence="14" id="KW-0333">Golgi apparatus</keyword>
<evidence type="ECO:0000256" key="16">
    <source>
        <dbReference type="ARBA" id="ARBA00023157"/>
    </source>
</evidence>
<protein>
    <recommendedName>
        <fullName evidence="6">protein xylosyltransferase</fullName>
        <ecNumber evidence="6">2.4.2.26</ecNumber>
    </recommendedName>
    <alternativeName>
        <fullName evidence="18">Peptide O-xylosyltransferase</fullName>
    </alternativeName>
</protein>
<comment type="similarity">
    <text evidence="5">Belongs to the glycosyltransferase 14 family. XylT subfamily.</text>
</comment>
<dbReference type="GO" id="GO:0000139">
    <property type="term" value="C:Golgi membrane"/>
    <property type="evidence" value="ECO:0007669"/>
    <property type="project" value="UniProtKB-SubCell"/>
</dbReference>
<feature type="chain" id="PRO_5003836117" description="protein xylosyltransferase" evidence="21">
    <location>
        <begin position="26"/>
        <end position="985"/>
    </location>
</feature>
<keyword evidence="8" id="KW-0808">Transferase</keyword>
<evidence type="ECO:0000256" key="4">
    <source>
        <dbReference type="ARBA" id="ARBA00005093"/>
    </source>
</evidence>
<keyword evidence="16" id="KW-1015">Disulfide bond</keyword>
<dbReference type="GO" id="GO:0046872">
    <property type="term" value="F:metal ion binding"/>
    <property type="evidence" value="ECO:0007669"/>
    <property type="project" value="UniProtKB-KW"/>
</dbReference>
<evidence type="ECO:0000313" key="23">
    <source>
        <dbReference type="Proteomes" id="UP000266841"/>
    </source>
</evidence>
<keyword evidence="13" id="KW-1133">Transmembrane helix</keyword>
<evidence type="ECO:0000256" key="9">
    <source>
        <dbReference type="ARBA" id="ARBA00022692"/>
    </source>
</evidence>
<evidence type="ECO:0000256" key="3">
    <source>
        <dbReference type="ARBA" id="ARBA00004840"/>
    </source>
</evidence>
<dbReference type="Pfam" id="PF02485">
    <property type="entry name" value="Branch"/>
    <property type="match status" value="1"/>
</dbReference>
<dbReference type="OMA" id="YFVECDD"/>
<dbReference type="GO" id="GO:0030158">
    <property type="term" value="F:protein xylosyltransferase activity"/>
    <property type="evidence" value="ECO:0007669"/>
    <property type="project" value="UniProtKB-EC"/>
</dbReference>
<evidence type="ECO:0000256" key="15">
    <source>
        <dbReference type="ARBA" id="ARBA00023136"/>
    </source>
</evidence>
<dbReference type="UniPathway" id="UPA00756"/>
<gene>
    <name evidence="22" type="ORF">THAOC_31383</name>
</gene>
<evidence type="ECO:0000256" key="18">
    <source>
        <dbReference type="ARBA" id="ARBA00042865"/>
    </source>
</evidence>
<feature type="signal peptide" evidence="21">
    <location>
        <begin position="1"/>
        <end position="25"/>
    </location>
</feature>
<evidence type="ECO:0000256" key="1">
    <source>
        <dbReference type="ARBA" id="ARBA00004323"/>
    </source>
</evidence>
<evidence type="ECO:0000256" key="8">
    <source>
        <dbReference type="ARBA" id="ARBA00022679"/>
    </source>
</evidence>
<dbReference type="EMBL" id="AGNL01044502">
    <property type="protein sequence ID" value="EJK49710.1"/>
    <property type="molecule type" value="Genomic_DNA"/>
</dbReference>
<dbReference type="PANTHER" id="PTHR46025">
    <property type="entry name" value="XYLOSYLTRANSFERASE OXT"/>
    <property type="match status" value="1"/>
</dbReference>
<sequence>MWHCSVLAHLFALVLLTSRFGCVGGTEGEPSTNETKPSTPTAAERRKAAFGRIARSAATLFDTKITNRGGDGTVVKDLDRGPPLKSNLPEDEDDKPWEEDDDEGLSRTKLTSQQQADYHEYTTKLVQEEETKKKTTEAVNEAAKTPEADQHEEGTSTPAQEPERKKEPAKKKKWLAPRTHESMDRAVVKIIDSDAHPYVTVDSGGRIIWDSSEDEESSSSDDEAEDETIYLTLPNLAKFSAEEAAHKVLSSTAGFIHPMHNRLSEMFEKAKTHECRAKIAEHFGLFANALAMETKFPFEDFYYPNMCKAIPRYRDWDNLPEGVKVQDVQYRTYQPDRETVPEGTYLENANELQVLYVILTHDKPDVTIRLIESVFVPDVTRFVIHVDGKEKSDDTYNALAKYTFEKNDEAEKEGKPEYIRMVPRENCVRVNWGAFSMVDATLKALRTVFGLDYYDDHPHEKGGDQPDNPHAFMFHKLIHIASTTYPLASNTEIRNTLASHPLDANFLHIILKPNVPSTSVWGYFVECDDALHRIHRIPPLNFEKGNGIDIYTSSQWFIISNEFAWYLAKPPKGSFVEYYLDYIEHVVVADEAFFGTVIRNTHFCSTLHNDNLLHLQFDRWENEADGTRDQRKCVMRDRNHCGRSPMTLTVDYLPVLELSGDLFARKFDDIAVPEIKGHIDERRRKEEERFVREAKIIEEQKKNGTEVSLPLEEYEFQGEGVLIVAKETVEDEEPLCLGLASSGNQVMLQPCFKDDVPPTLSSDWQMGAVIIEEIEGLNRWDIGPCSSDGELKRNETGELDMFPGVYTPSGPKCMLKIGDGPRAGRCADTDSAATKPGGLLNIFPCYTRWHQLFSFGNGDIAPKGAIHTSLPSQVIKKLKPRERARNEHLCLGVIGRGDADESQWLEEEDSEDEELWPWEHEDVPVYENGRKKLGLWKGQQIQTTPCSNVGGALEWYFVPFIVEEYDEDGEVIDKGASTESDDEEL</sequence>
<keyword evidence="21" id="KW-0732">Signal</keyword>
<evidence type="ECO:0000256" key="13">
    <source>
        <dbReference type="ARBA" id="ARBA00022989"/>
    </source>
</evidence>
<keyword evidence="11" id="KW-0256">Endoplasmic reticulum</keyword>
<dbReference type="EC" id="2.4.2.26" evidence="6"/>
<evidence type="ECO:0000256" key="7">
    <source>
        <dbReference type="ARBA" id="ARBA00022676"/>
    </source>
</evidence>
<feature type="compositionally biased region" description="Basic and acidic residues" evidence="20">
    <location>
        <begin position="144"/>
        <end position="154"/>
    </location>
</feature>
<keyword evidence="17" id="KW-0325">Glycoprotein</keyword>
<keyword evidence="9" id="KW-0812">Transmembrane</keyword>
<feature type="compositionally biased region" description="Acidic residues" evidence="20">
    <location>
        <begin position="89"/>
        <end position="103"/>
    </location>
</feature>
<dbReference type="eggNOG" id="KOG0799">
    <property type="taxonomic scope" value="Eukaryota"/>
</dbReference>
<feature type="region of interest" description="Disordered" evidence="20">
    <location>
        <begin position="66"/>
        <end position="178"/>
    </location>
</feature>
<evidence type="ECO:0000256" key="12">
    <source>
        <dbReference type="ARBA" id="ARBA00022968"/>
    </source>
</evidence>
<organism evidence="22 23">
    <name type="scientific">Thalassiosira oceanica</name>
    <name type="common">Marine diatom</name>
    <dbReference type="NCBI Taxonomy" id="159749"/>
    <lineage>
        <taxon>Eukaryota</taxon>
        <taxon>Sar</taxon>
        <taxon>Stramenopiles</taxon>
        <taxon>Ochrophyta</taxon>
        <taxon>Bacillariophyta</taxon>
        <taxon>Coscinodiscophyceae</taxon>
        <taxon>Thalassiosirophycidae</taxon>
        <taxon>Thalassiosirales</taxon>
        <taxon>Thalassiosiraceae</taxon>
        <taxon>Thalassiosira</taxon>
    </lineage>
</organism>
<keyword evidence="7" id="KW-0328">Glycosyltransferase</keyword>
<evidence type="ECO:0000313" key="22">
    <source>
        <dbReference type="EMBL" id="EJK49710.1"/>
    </source>
</evidence>
<dbReference type="UniPathway" id="UPA00755"/>
<dbReference type="GO" id="GO:0005789">
    <property type="term" value="C:endoplasmic reticulum membrane"/>
    <property type="evidence" value="ECO:0007669"/>
    <property type="project" value="UniProtKB-SubCell"/>
</dbReference>
<evidence type="ECO:0000256" key="21">
    <source>
        <dbReference type="SAM" id="SignalP"/>
    </source>
</evidence>
<name>K0R9F7_THAOC</name>
<comment type="pathway">
    <text evidence="3">Glycan metabolism; chondroitin sulfate biosynthesis.</text>
</comment>
<evidence type="ECO:0000256" key="5">
    <source>
        <dbReference type="ARBA" id="ARBA00010195"/>
    </source>
</evidence>
<keyword evidence="15" id="KW-0472">Membrane</keyword>
<accession>K0R9F7</accession>